<dbReference type="RefSeq" id="WP_188482511.1">
    <property type="nucleotide sequence ID" value="NZ_BMFC01000006.1"/>
</dbReference>
<dbReference type="InterPro" id="IPR002347">
    <property type="entry name" value="SDR_fam"/>
</dbReference>
<dbReference type="SUPFAM" id="SSF51735">
    <property type="entry name" value="NAD(P)-binding Rossmann-fold domains"/>
    <property type="match status" value="1"/>
</dbReference>
<organism evidence="1 2">
    <name type="scientific">Marivita lacus</name>
    <dbReference type="NCBI Taxonomy" id="1323742"/>
    <lineage>
        <taxon>Bacteria</taxon>
        <taxon>Pseudomonadati</taxon>
        <taxon>Pseudomonadota</taxon>
        <taxon>Alphaproteobacteria</taxon>
        <taxon>Rhodobacterales</taxon>
        <taxon>Roseobacteraceae</taxon>
        <taxon>Marivita</taxon>
    </lineage>
</organism>
<dbReference type="EMBL" id="BMFC01000006">
    <property type="protein sequence ID" value="GGC08231.1"/>
    <property type="molecule type" value="Genomic_DNA"/>
</dbReference>
<protein>
    <submittedName>
        <fullName evidence="1">Short-chain dehydrogenase</fullName>
    </submittedName>
</protein>
<dbReference type="PANTHER" id="PTHR45458:SF1">
    <property type="entry name" value="SHORT CHAIN DEHYDROGENASE"/>
    <property type="match status" value="1"/>
</dbReference>
<dbReference type="PRINTS" id="PR00081">
    <property type="entry name" value="GDHRDH"/>
</dbReference>
<keyword evidence="2" id="KW-1185">Reference proteome</keyword>
<dbReference type="PANTHER" id="PTHR45458">
    <property type="entry name" value="SHORT-CHAIN DEHYDROGENASE/REDUCTASE SDR"/>
    <property type="match status" value="1"/>
</dbReference>
<name>A0ABQ1KSY7_9RHOB</name>
<dbReference type="InterPro" id="IPR052184">
    <property type="entry name" value="SDR_enzymes"/>
</dbReference>
<dbReference type="Pfam" id="PF00106">
    <property type="entry name" value="adh_short"/>
    <property type="match status" value="1"/>
</dbReference>
<reference evidence="2" key="1">
    <citation type="journal article" date="2019" name="Int. J. Syst. Evol. Microbiol.">
        <title>The Global Catalogue of Microorganisms (GCM) 10K type strain sequencing project: providing services to taxonomists for standard genome sequencing and annotation.</title>
        <authorList>
            <consortium name="The Broad Institute Genomics Platform"/>
            <consortium name="The Broad Institute Genome Sequencing Center for Infectious Disease"/>
            <person name="Wu L."/>
            <person name="Ma J."/>
        </authorList>
    </citation>
    <scope>NUCLEOTIDE SEQUENCE [LARGE SCALE GENOMIC DNA]</scope>
    <source>
        <strain evidence="2">CGMCC 1.12478</strain>
    </source>
</reference>
<dbReference type="CDD" id="cd05325">
    <property type="entry name" value="carb_red_sniffer_like_SDR_c"/>
    <property type="match status" value="1"/>
</dbReference>
<accession>A0ABQ1KSY7</accession>
<proteinExistence type="predicted"/>
<dbReference type="Gene3D" id="3.40.50.720">
    <property type="entry name" value="NAD(P)-binding Rossmann-like Domain"/>
    <property type="match status" value="1"/>
</dbReference>
<dbReference type="InterPro" id="IPR036291">
    <property type="entry name" value="NAD(P)-bd_dom_sf"/>
</dbReference>
<evidence type="ECO:0000313" key="2">
    <source>
        <dbReference type="Proteomes" id="UP000645462"/>
    </source>
</evidence>
<evidence type="ECO:0000313" key="1">
    <source>
        <dbReference type="EMBL" id="GGC08231.1"/>
    </source>
</evidence>
<dbReference type="Proteomes" id="UP000645462">
    <property type="component" value="Unassembled WGS sequence"/>
</dbReference>
<comment type="caution">
    <text evidence="1">The sequence shown here is derived from an EMBL/GenBank/DDBJ whole genome shotgun (WGS) entry which is preliminary data.</text>
</comment>
<gene>
    <name evidence="1" type="ORF">GCM10011363_26230</name>
</gene>
<sequence>MDILITGANRGIGAALLSAAQDRGDTALGTSRSADHGTLLPLDVRDPASCAALADRLGDTSLDLLVCNAGVFLERGMAADRLTDPQLWADTFATNVTGVYLTVMAFLPHLKRAKSPKIAIISSQMGSNTRAKGQSYIYRASKSAALNLGRNMAVDLKPQGIPVGIYHPGWVRTDMGTDAADLGTDQSARGLLARFDALSLDTTGCFEMWNGDAMPL</sequence>